<keyword evidence="2" id="KW-1185">Reference proteome</keyword>
<sequence>MTGYAELSDDPLRDLAFDRVRRMAESPVTIHYSDGLFLAFGLVEVDGYGMREDHETNTKVMWSDPPSGYGLGIVGTQDPPVVNQYRDYLPEQTGDWKVIGEREKLKPIVPGIG</sequence>
<dbReference type="EMBL" id="JABBWD010000042">
    <property type="protein sequence ID" value="KAG1774406.1"/>
    <property type="molecule type" value="Genomic_DNA"/>
</dbReference>
<evidence type="ECO:0000313" key="1">
    <source>
        <dbReference type="EMBL" id="KAG1774406.1"/>
    </source>
</evidence>
<proteinExistence type="predicted"/>
<comment type="caution">
    <text evidence="1">The sequence shown here is derived from an EMBL/GenBank/DDBJ whole genome shotgun (WGS) entry which is preliminary data.</text>
</comment>
<dbReference type="AlphaFoldDB" id="A0A9P7D0V5"/>
<accession>A0A9P7D0V5</accession>
<evidence type="ECO:0000313" key="2">
    <source>
        <dbReference type="Proteomes" id="UP000714275"/>
    </source>
</evidence>
<gene>
    <name evidence="1" type="ORF">EV702DRAFT_1047764</name>
</gene>
<dbReference type="Proteomes" id="UP000714275">
    <property type="component" value="Unassembled WGS sequence"/>
</dbReference>
<name>A0A9P7D0V5_9AGAM</name>
<reference evidence="1" key="1">
    <citation type="journal article" date="2020" name="New Phytol.">
        <title>Comparative genomics reveals dynamic genome evolution in host specialist ectomycorrhizal fungi.</title>
        <authorList>
            <person name="Lofgren L.A."/>
            <person name="Nguyen N.H."/>
            <person name="Vilgalys R."/>
            <person name="Ruytinx J."/>
            <person name="Liao H.L."/>
            <person name="Branco S."/>
            <person name="Kuo A."/>
            <person name="LaButti K."/>
            <person name="Lipzen A."/>
            <person name="Andreopoulos W."/>
            <person name="Pangilinan J."/>
            <person name="Riley R."/>
            <person name="Hundley H."/>
            <person name="Na H."/>
            <person name="Barry K."/>
            <person name="Grigoriev I.V."/>
            <person name="Stajich J.E."/>
            <person name="Kennedy P.G."/>
        </authorList>
    </citation>
    <scope>NUCLEOTIDE SEQUENCE</scope>
    <source>
        <strain evidence="1">DOB743</strain>
    </source>
</reference>
<organism evidence="1 2">
    <name type="scientific">Suillus placidus</name>
    <dbReference type="NCBI Taxonomy" id="48579"/>
    <lineage>
        <taxon>Eukaryota</taxon>
        <taxon>Fungi</taxon>
        <taxon>Dikarya</taxon>
        <taxon>Basidiomycota</taxon>
        <taxon>Agaricomycotina</taxon>
        <taxon>Agaricomycetes</taxon>
        <taxon>Agaricomycetidae</taxon>
        <taxon>Boletales</taxon>
        <taxon>Suillineae</taxon>
        <taxon>Suillaceae</taxon>
        <taxon>Suillus</taxon>
    </lineage>
</organism>
<protein>
    <submittedName>
        <fullName evidence="1">Uncharacterized protein</fullName>
    </submittedName>
</protein>